<dbReference type="GO" id="GO:0003676">
    <property type="term" value="F:nucleic acid binding"/>
    <property type="evidence" value="ECO:0007669"/>
    <property type="project" value="InterPro"/>
</dbReference>
<proteinExistence type="predicted"/>
<keyword evidence="2" id="KW-1185">Reference proteome</keyword>
<name>A0A8X6RLP1_TRICX</name>
<dbReference type="EMBL" id="BMAU01021175">
    <property type="protein sequence ID" value="GFX93846.1"/>
    <property type="molecule type" value="Genomic_DNA"/>
</dbReference>
<organism evidence="1 2">
    <name type="scientific">Trichonephila clavipes</name>
    <name type="common">Golden silk orbweaver</name>
    <name type="synonym">Nephila clavipes</name>
    <dbReference type="NCBI Taxonomy" id="2585209"/>
    <lineage>
        <taxon>Eukaryota</taxon>
        <taxon>Metazoa</taxon>
        <taxon>Ecdysozoa</taxon>
        <taxon>Arthropoda</taxon>
        <taxon>Chelicerata</taxon>
        <taxon>Arachnida</taxon>
        <taxon>Araneae</taxon>
        <taxon>Araneomorphae</taxon>
        <taxon>Entelegynae</taxon>
        <taxon>Araneoidea</taxon>
        <taxon>Nephilidae</taxon>
        <taxon>Trichonephila</taxon>
    </lineage>
</organism>
<sequence>MDVGVHSVKPLKVHTLQLLQNGAGWRGSIMVWEMFSEHSLGSLIIVQGMMDQYKYTSVLAEHVYPYMCIVFPLDDGIYHQDNVKSHTPVLKSLPFSPGQQTQLT</sequence>
<dbReference type="Gene3D" id="3.30.420.10">
    <property type="entry name" value="Ribonuclease H-like superfamily/Ribonuclease H"/>
    <property type="match status" value="1"/>
</dbReference>
<reference evidence="1" key="1">
    <citation type="submission" date="2020-08" db="EMBL/GenBank/DDBJ databases">
        <title>Multicomponent nature underlies the extraordinary mechanical properties of spider dragline silk.</title>
        <authorList>
            <person name="Kono N."/>
            <person name="Nakamura H."/>
            <person name="Mori M."/>
            <person name="Yoshida Y."/>
            <person name="Ohtoshi R."/>
            <person name="Malay A.D."/>
            <person name="Moran D.A.P."/>
            <person name="Tomita M."/>
            <person name="Numata K."/>
            <person name="Arakawa K."/>
        </authorList>
    </citation>
    <scope>NUCLEOTIDE SEQUENCE</scope>
</reference>
<dbReference type="InterPro" id="IPR036397">
    <property type="entry name" value="RNaseH_sf"/>
</dbReference>
<dbReference type="Proteomes" id="UP000887159">
    <property type="component" value="Unassembled WGS sequence"/>
</dbReference>
<comment type="caution">
    <text evidence="1">The sequence shown here is derived from an EMBL/GenBank/DDBJ whole genome shotgun (WGS) entry which is preliminary data.</text>
</comment>
<protein>
    <submittedName>
        <fullName evidence="1">Transposable element Tcb1 transposase</fullName>
    </submittedName>
</protein>
<dbReference type="AlphaFoldDB" id="A0A8X6RLP1"/>
<gene>
    <name evidence="1" type="primary">X975_01992</name>
    <name evidence="1" type="ORF">TNCV_1590221</name>
</gene>
<evidence type="ECO:0000313" key="1">
    <source>
        <dbReference type="EMBL" id="GFX93846.1"/>
    </source>
</evidence>
<evidence type="ECO:0000313" key="2">
    <source>
        <dbReference type="Proteomes" id="UP000887159"/>
    </source>
</evidence>
<accession>A0A8X6RLP1</accession>